<proteinExistence type="predicted"/>
<dbReference type="AlphaFoldDB" id="A0A7R9LC80"/>
<gene>
    <name evidence="1" type="ORF">OSB1V03_LOCUS17632</name>
</gene>
<keyword evidence="2" id="KW-1185">Reference proteome</keyword>
<accession>A0A7R9LC80</accession>
<evidence type="ECO:0000313" key="2">
    <source>
        <dbReference type="Proteomes" id="UP000759131"/>
    </source>
</evidence>
<dbReference type="EMBL" id="OC876160">
    <property type="protein sequence ID" value="CAD7639007.1"/>
    <property type="molecule type" value="Genomic_DNA"/>
</dbReference>
<name>A0A7R9LC80_9ACAR</name>
<dbReference type="Proteomes" id="UP000759131">
    <property type="component" value="Unassembled WGS sequence"/>
</dbReference>
<dbReference type="OrthoDB" id="6488088at2759"/>
<organism evidence="1">
    <name type="scientific">Medioppia subpectinata</name>
    <dbReference type="NCBI Taxonomy" id="1979941"/>
    <lineage>
        <taxon>Eukaryota</taxon>
        <taxon>Metazoa</taxon>
        <taxon>Ecdysozoa</taxon>
        <taxon>Arthropoda</taxon>
        <taxon>Chelicerata</taxon>
        <taxon>Arachnida</taxon>
        <taxon>Acari</taxon>
        <taxon>Acariformes</taxon>
        <taxon>Sarcoptiformes</taxon>
        <taxon>Oribatida</taxon>
        <taxon>Brachypylina</taxon>
        <taxon>Oppioidea</taxon>
        <taxon>Oppiidae</taxon>
        <taxon>Medioppia</taxon>
    </lineage>
</organism>
<evidence type="ECO:0008006" key="3">
    <source>
        <dbReference type="Google" id="ProtNLM"/>
    </source>
</evidence>
<reference evidence="1" key="1">
    <citation type="submission" date="2020-11" db="EMBL/GenBank/DDBJ databases">
        <authorList>
            <person name="Tran Van P."/>
        </authorList>
    </citation>
    <scope>NUCLEOTIDE SEQUENCE</scope>
</reference>
<dbReference type="PANTHER" id="PTHR21261:SF15">
    <property type="entry name" value="BEATEN PATH IIIA, ISOFORM D-RELATED"/>
    <property type="match status" value="1"/>
</dbReference>
<dbReference type="PANTHER" id="PTHR21261">
    <property type="entry name" value="BEAT PROTEIN"/>
    <property type="match status" value="1"/>
</dbReference>
<evidence type="ECO:0000313" key="1">
    <source>
        <dbReference type="EMBL" id="CAD7639007.1"/>
    </source>
</evidence>
<sequence>MKCSSIISQIYGVNFEELVIEENGRYAGLQQTEGDYETLGQPYSPPQIHGHNNKYSIDDIVYLNCTTPVVSPPPLLEWFINGREISHIYCIYLYVMAPNSQLIIFSKPKEPNDNLMFSSTIYDNFADFDAHRKSSVLGLRFQITKEHYQTSDGKLRLRCSATHATIIGTDRTELVLFSGGRQSSSLFASDATANDV</sequence>
<protein>
    <recommendedName>
        <fullName evidence="3">Ig-like domain-containing protein</fullName>
    </recommendedName>
</protein>
<dbReference type="EMBL" id="CAJPIZ010021585">
    <property type="protein sequence ID" value="CAG2117679.1"/>
    <property type="molecule type" value="Genomic_DNA"/>
</dbReference>